<dbReference type="PROSITE" id="PS50283">
    <property type="entry name" value="NA_SOLUT_SYMP_3"/>
    <property type="match status" value="1"/>
</dbReference>
<feature type="transmembrane region" description="Helical" evidence="8">
    <location>
        <begin position="116"/>
        <end position="134"/>
    </location>
</feature>
<evidence type="ECO:0000256" key="7">
    <source>
        <dbReference type="RuleBase" id="RU362091"/>
    </source>
</evidence>
<keyword evidence="5 8" id="KW-1133">Transmembrane helix</keyword>
<dbReference type="InterPro" id="IPR050277">
    <property type="entry name" value="Sodium:Solute_Symporter"/>
</dbReference>
<dbReference type="InterPro" id="IPR001734">
    <property type="entry name" value="Na/solute_symporter"/>
</dbReference>
<dbReference type="Proteomes" id="UP000315577">
    <property type="component" value="Unassembled WGS sequence"/>
</dbReference>
<dbReference type="InterPro" id="IPR019899">
    <property type="entry name" value="Na/solute_symporter_VC_2705"/>
</dbReference>
<evidence type="ECO:0000313" key="9">
    <source>
        <dbReference type="EMBL" id="TCS99942.1"/>
    </source>
</evidence>
<dbReference type="GO" id="GO:0005886">
    <property type="term" value="C:plasma membrane"/>
    <property type="evidence" value="ECO:0007669"/>
    <property type="project" value="TreeGrafter"/>
</dbReference>
<accession>A0A4R3LIH4</accession>
<dbReference type="Proteomes" id="UP000295536">
    <property type="component" value="Unassembled WGS sequence"/>
</dbReference>
<feature type="transmembrane region" description="Helical" evidence="8">
    <location>
        <begin position="468"/>
        <end position="486"/>
    </location>
</feature>
<keyword evidence="12" id="KW-1185">Reference proteome</keyword>
<feature type="transmembrane region" description="Helical" evidence="8">
    <location>
        <begin position="73"/>
        <end position="95"/>
    </location>
</feature>
<evidence type="ECO:0000256" key="8">
    <source>
        <dbReference type="SAM" id="Phobius"/>
    </source>
</evidence>
<dbReference type="RefSeq" id="WP_132961395.1">
    <property type="nucleotide sequence ID" value="NZ_DAIPFN010000018.1"/>
</dbReference>
<feature type="transmembrane region" description="Helical" evidence="8">
    <location>
        <begin position="571"/>
        <end position="590"/>
    </location>
</feature>
<sequence>MSLQLWTYLVVGATFALYIGIAVWARAGSTSDFYVAGGGVHPVTNGMATAADWMSAASFISMAGLISNMGYGGAVFLMGWTGGYVLLACLLAPYLRKFGKFTVPEFIGDRYYSQTARNVGVICLLVASITYIIGQMTGVGVTFSRFLGVSSETGIYIGQAIVFAYAVFGGMKGITYTQVAQYIVLILAYLVPALFISLALTGNVLPQLGLGSNLAGTDVALLAKLDQVLNDLGFGAYTTSVAGSKLNMFFYTVSLMIGTAGLPHVIVRFFTVPKVADARASAGWALVFIALLYTTAPAVGAMARLNLIGTVNTAVGVEPDPAGGVRVNADKVKANADLLAPEAALPYEQRPEWFKRWEKTGLLKFEDKNGDGRIQFYNDKTKNEAIKAKAEAAGLKGNELTVNADIIVLANPEIALLPNWVIALVAAGGLAAALSTAAGLLMAISSAISHDLIKGAINPNISEKNELLAGKIAMVFAIIVSGYLGLNPPGFAAGTVALAFGIAASTIFPALMMGIFSKKVTGSGAVAGMLAGLFVTLFYVFAHKGIFFVKGTEYLDLIGGANSFFGITPEAFGTVGAIVNFIVAFAVSAVSKPVPAHIQDLVESVRVPKGAGAAVGH</sequence>
<comment type="caution">
    <text evidence="9">The sequence shown here is derived from an EMBL/GenBank/DDBJ whole genome shotgun (WGS) entry which is preliminary data.</text>
</comment>
<evidence type="ECO:0000256" key="1">
    <source>
        <dbReference type="ARBA" id="ARBA00004141"/>
    </source>
</evidence>
<dbReference type="PANTHER" id="PTHR48086">
    <property type="entry name" value="SODIUM/PROLINE SYMPORTER-RELATED"/>
    <property type="match status" value="1"/>
</dbReference>
<organism evidence="9 11">
    <name type="scientific">Tepidimonas ignava</name>
    <dbReference type="NCBI Taxonomy" id="114249"/>
    <lineage>
        <taxon>Bacteria</taxon>
        <taxon>Pseudomonadati</taxon>
        <taxon>Pseudomonadota</taxon>
        <taxon>Betaproteobacteria</taxon>
        <taxon>Burkholderiales</taxon>
        <taxon>Tepidimonas</taxon>
    </lineage>
</organism>
<evidence type="ECO:0000256" key="4">
    <source>
        <dbReference type="ARBA" id="ARBA00022692"/>
    </source>
</evidence>
<keyword evidence="4 8" id="KW-0812">Transmembrane</keyword>
<feature type="transmembrane region" description="Helical" evidence="8">
    <location>
        <begin position="183"/>
        <end position="205"/>
    </location>
</feature>
<comment type="subcellular location">
    <subcellularLocation>
        <location evidence="1">Membrane</location>
        <topology evidence="1">Multi-pass membrane protein</topology>
    </subcellularLocation>
</comment>
<feature type="transmembrane region" description="Helical" evidence="8">
    <location>
        <begin position="524"/>
        <end position="542"/>
    </location>
</feature>
<dbReference type="InterPro" id="IPR038377">
    <property type="entry name" value="Na/Glc_symporter_sf"/>
</dbReference>
<feature type="transmembrane region" description="Helical" evidence="8">
    <location>
        <begin position="6"/>
        <end position="25"/>
    </location>
</feature>
<evidence type="ECO:0000256" key="6">
    <source>
        <dbReference type="ARBA" id="ARBA00023136"/>
    </source>
</evidence>
<reference evidence="10 12" key="2">
    <citation type="submission" date="2019-07" db="EMBL/GenBank/DDBJ databases">
        <title>Tepidimonas ignava SPS-1037 draft genome.</title>
        <authorList>
            <person name="Da Costa M.S."/>
            <person name="Froufe H.J.C."/>
            <person name="Egas C."/>
            <person name="Albuquerque L."/>
        </authorList>
    </citation>
    <scope>NUCLEOTIDE SEQUENCE [LARGE SCALE GENOMIC DNA]</scope>
    <source>
        <strain evidence="10 12">SPS-1037</strain>
    </source>
</reference>
<feature type="transmembrane region" description="Helical" evidence="8">
    <location>
        <begin position="282"/>
        <end position="303"/>
    </location>
</feature>
<keyword evidence="6 8" id="KW-0472">Membrane</keyword>
<keyword evidence="3" id="KW-0813">Transport</keyword>
<evidence type="ECO:0000313" key="12">
    <source>
        <dbReference type="Proteomes" id="UP000315577"/>
    </source>
</evidence>
<dbReference type="Pfam" id="PF00474">
    <property type="entry name" value="SSF"/>
    <property type="match status" value="2"/>
</dbReference>
<evidence type="ECO:0000256" key="3">
    <source>
        <dbReference type="ARBA" id="ARBA00022448"/>
    </source>
</evidence>
<dbReference type="GO" id="GO:0022857">
    <property type="term" value="F:transmembrane transporter activity"/>
    <property type="evidence" value="ECO:0007669"/>
    <property type="project" value="InterPro"/>
</dbReference>
<proteinExistence type="inferred from homology"/>
<evidence type="ECO:0000256" key="2">
    <source>
        <dbReference type="ARBA" id="ARBA00006434"/>
    </source>
</evidence>
<dbReference type="Gene3D" id="1.20.1730.10">
    <property type="entry name" value="Sodium/glucose cotransporter"/>
    <property type="match status" value="1"/>
</dbReference>
<evidence type="ECO:0000313" key="10">
    <source>
        <dbReference type="EMBL" id="TSE23327.1"/>
    </source>
</evidence>
<dbReference type="OrthoDB" id="9764416at2"/>
<dbReference type="NCBIfam" id="TIGR03648">
    <property type="entry name" value="Na_symport_lg"/>
    <property type="match status" value="1"/>
</dbReference>
<feature type="transmembrane region" description="Helical" evidence="8">
    <location>
        <begin position="248"/>
        <end position="270"/>
    </location>
</feature>
<dbReference type="EMBL" id="VJNC01000003">
    <property type="protein sequence ID" value="TSE23327.1"/>
    <property type="molecule type" value="Genomic_DNA"/>
</dbReference>
<feature type="transmembrane region" description="Helical" evidence="8">
    <location>
        <begin position="492"/>
        <end position="512"/>
    </location>
</feature>
<comment type="similarity">
    <text evidence="2 7">Belongs to the sodium:solute symporter (SSF) (TC 2.A.21) family.</text>
</comment>
<reference evidence="9 11" key="1">
    <citation type="submission" date="2019-03" db="EMBL/GenBank/DDBJ databases">
        <title>Genomic Encyclopedia of Type Strains, Phase IV (KMG-IV): sequencing the most valuable type-strain genomes for metagenomic binning, comparative biology and taxonomic classification.</title>
        <authorList>
            <person name="Goeker M."/>
        </authorList>
    </citation>
    <scope>NUCLEOTIDE SEQUENCE [LARGE SCALE GENOMIC DNA]</scope>
    <source>
        <strain evidence="9 11">DSM 12034</strain>
    </source>
</reference>
<dbReference type="AlphaFoldDB" id="A0A4R3LIH4"/>
<dbReference type="PANTHER" id="PTHR48086:SF5">
    <property type="entry name" value="NA(+):SOLUTE SYMPORTER (SSF FAMILY)"/>
    <property type="match status" value="1"/>
</dbReference>
<evidence type="ECO:0000256" key="5">
    <source>
        <dbReference type="ARBA" id="ARBA00022989"/>
    </source>
</evidence>
<dbReference type="CDD" id="cd11480">
    <property type="entry name" value="SLC5sbd_u4"/>
    <property type="match status" value="1"/>
</dbReference>
<evidence type="ECO:0000313" key="11">
    <source>
        <dbReference type="Proteomes" id="UP000295536"/>
    </source>
</evidence>
<feature type="transmembrane region" description="Helical" evidence="8">
    <location>
        <begin position="154"/>
        <end position="171"/>
    </location>
</feature>
<feature type="transmembrane region" description="Helical" evidence="8">
    <location>
        <begin position="420"/>
        <end position="448"/>
    </location>
</feature>
<protein>
    <submittedName>
        <fullName evidence="9 10">Cation/acetate symporter</fullName>
    </submittedName>
</protein>
<name>A0A4R3LIH4_9BURK</name>
<dbReference type="EMBL" id="SMAH01000001">
    <property type="protein sequence ID" value="TCS99942.1"/>
    <property type="molecule type" value="Genomic_DNA"/>
</dbReference>
<gene>
    <name evidence="10" type="primary">actP_1</name>
    <name evidence="9" type="ORF">EDC36_101216</name>
    <name evidence="10" type="ORF">Tigna_00710</name>
</gene>